<dbReference type="EMBL" id="CP130318">
    <property type="protein sequence ID" value="WNQ11972.1"/>
    <property type="molecule type" value="Genomic_DNA"/>
</dbReference>
<evidence type="ECO:0008006" key="3">
    <source>
        <dbReference type="Google" id="ProtNLM"/>
    </source>
</evidence>
<evidence type="ECO:0000313" key="2">
    <source>
        <dbReference type="Proteomes" id="UP001305702"/>
    </source>
</evidence>
<gene>
    <name evidence="1" type="ORF">MJA45_02620</name>
</gene>
<proteinExistence type="predicted"/>
<dbReference type="AlphaFoldDB" id="A0AA96LI78"/>
<dbReference type="Proteomes" id="UP001305702">
    <property type="component" value="Chromosome"/>
</dbReference>
<dbReference type="KEGG" id="paun:MJA45_02620"/>
<dbReference type="RefSeq" id="WP_315605749.1">
    <property type="nucleotide sequence ID" value="NZ_CP130318.1"/>
</dbReference>
<dbReference type="Gene3D" id="3.40.50.300">
    <property type="entry name" value="P-loop containing nucleotide triphosphate hydrolases"/>
    <property type="match status" value="1"/>
</dbReference>
<protein>
    <recommendedName>
        <fullName evidence="3">Uridine kinase</fullName>
    </recommendedName>
</protein>
<name>A0AA96LI78_9BACL</name>
<sequence length="198" mass="21934">MKVPGTALTQDSVSPGKRPLIISISGVSGGGKTTFTKHMSKSVPGSAALHFDDYELEGPEDICEWIERGGDPAEWKLEPLLADLLHFIEQDWVEYVWLDYPFGRDYPALAGLIDLTVFVDTPLDIALARRILRDCPQASAEEILADLTGYLKRGRPAYLHMLENTRPRSDLPIDGTLSVEEMAGLLLATDLIKRRGSR</sequence>
<organism evidence="1 2">
    <name type="scientific">Paenibacillus aurantius</name>
    <dbReference type="NCBI Taxonomy" id="2918900"/>
    <lineage>
        <taxon>Bacteria</taxon>
        <taxon>Bacillati</taxon>
        <taxon>Bacillota</taxon>
        <taxon>Bacilli</taxon>
        <taxon>Bacillales</taxon>
        <taxon>Paenibacillaceae</taxon>
        <taxon>Paenibacillus</taxon>
    </lineage>
</organism>
<dbReference type="InterPro" id="IPR027417">
    <property type="entry name" value="P-loop_NTPase"/>
</dbReference>
<dbReference type="SUPFAM" id="SSF52540">
    <property type="entry name" value="P-loop containing nucleoside triphosphate hydrolases"/>
    <property type="match status" value="1"/>
</dbReference>
<keyword evidence="2" id="KW-1185">Reference proteome</keyword>
<evidence type="ECO:0000313" key="1">
    <source>
        <dbReference type="EMBL" id="WNQ11972.1"/>
    </source>
</evidence>
<accession>A0AA96LI78</accession>
<reference evidence="1 2" key="1">
    <citation type="submission" date="2022-02" db="EMBL/GenBank/DDBJ databases">
        <title>Paenibacillus sp. MBLB1776 Whole Genome Shotgun Sequencing.</title>
        <authorList>
            <person name="Hwang C.Y."/>
            <person name="Cho E.-S."/>
            <person name="Seo M.-J."/>
        </authorList>
    </citation>
    <scope>NUCLEOTIDE SEQUENCE [LARGE SCALE GENOMIC DNA]</scope>
    <source>
        <strain evidence="1 2">MBLB1776</strain>
    </source>
</reference>